<proteinExistence type="predicted"/>
<comment type="caution">
    <text evidence="3">The sequence shown here is derived from an EMBL/GenBank/DDBJ whole genome shotgun (WGS) entry which is preliminary data.</text>
</comment>
<dbReference type="STRING" id="470453.B0680_06990"/>
<feature type="coiled-coil region" evidence="1">
    <location>
        <begin position="116"/>
        <end position="143"/>
    </location>
</feature>
<dbReference type="Proteomes" id="UP000189800">
    <property type="component" value="Unassembled WGS sequence"/>
</dbReference>
<reference evidence="3 4" key="1">
    <citation type="submission" date="2017-02" db="EMBL/GenBank/DDBJ databases">
        <title>Draft genome sequence of Moraxella pluranimalium CCUG 54913T type strain.</title>
        <authorList>
            <person name="Salva-Serra F."/>
            <person name="Engstrom-Jakobsson H."/>
            <person name="Thorell K."/>
            <person name="Jaen-Luchoro D."/>
            <person name="Gonzales-Siles L."/>
            <person name="Karlsson R."/>
            <person name="Yazdan S."/>
            <person name="Boulund F."/>
            <person name="Johnning A."/>
            <person name="Engstrand L."/>
            <person name="Kristiansson E."/>
            <person name="Moore E."/>
        </authorList>
    </citation>
    <scope>NUCLEOTIDE SEQUENCE [LARGE SCALE GENOMIC DNA]</scope>
    <source>
        <strain evidence="3 4">CCUG 54913</strain>
    </source>
</reference>
<keyword evidence="4" id="KW-1185">Reference proteome</keyword>
<keyword evidence="1" id="KW-0175">Coiled coil</keyword>
<dbReference type="OrthoDB" id="5917215at2"/>
<evidence type="ECO:0000256" key="1">
    <source>
        <dbReference type="SAM" id="Coils"/>
    </source>
</evidence>
<evidence type="ECO:0000313" key="4">
    <source>
        <dbReference type="Proteomes" id="UP000189800"/>
    </source>
</evidence>
<accession>A0A1T0CM79</accession>
<dbReference type="EMBL" id="MUYU01000016">
    <property type="protein sequence ID" value="OOS23472.1"/>
    <property type="molecule type" value="Genomic_DNA"/>
</dbReference>
<dbReference type="Pfam" id="PF10973">
    <property type="entry name" value="DUF2799"/>
    <property type="match status" value="1"/>
</dbReference>
<protein>
    <recommendedName>
        <fullName evidence="5">DUF2799 domain-containing protein</fullName>
    </recommendedName>
</protein>
<dbReference type="RefSeq" id="WP_078254385.1">
    <property type="nucleotide sequence ID" value="NZ_MUYU01000016.1"/>
</dbReference>
<dbReference type="InterPro" id="IPR021242">
    <property type="entry name" value="DUF2799"/>
</dbReference>
<organism evidence="3 4">
    <name type="scientific">Moraxella pluranimalium</name>
    <dbReference type="NCBI Taxonomy" id="470453"/>
    <lineage>
        <taxon>Bacteria</taxon>
        <taxon>Pseudomonadati</taxon>
        <taxon>Pseudomonadota</taxon>
        <taxon>Gammaproteobacteria</taxon>
        <taxon>Moraxellales</taxon>
        <taxon>Moraxellaceae</taxon>
        <taxon>Moraxella</taxon>
    </lineage>
</organism>
<dbReference type="PROSITE" id="PS51257">
    <property type="entry name" value="PROKAR_LIPOPROTEIN"/>
    <property type="match status" value="1"/>
</dbReference>
<feature type="chain" id="PRO_5012052054" description="DUF2799 domain-containing protein" evidence="2">
    <location>
        <begin position="25"/>
        <end position="189"/>
    </location>
</feature>
<evidence type="ECO:0000313" key="3">
    <source>
        <dbReference type="EMBL" id="OOS23472.1"/>
    </source>
</evidence>
<name>A0A1T0CM79_9GAMM</name>
<evidence type="ECO:0008006" key="5">
    <source>
        <dbReference type="Google" id="ProtNLM"/>
    </source>
</evidence>
<gene>
    <name evidence="3" type="ORF">B0680_06990</name>
</gene>
<sequence length="189" mass="21036">MKRVILGIVASSLMVAGCATMSKAECQVADWYQVGAKDGSSGHDWSRLASHAKACAKVGITPDRDVWEQGRQAGLQSYCTTANAYRLGRSGSRLNSVCPSELLDVLTRANNYGYNMNRLESQIEKDRKELTKLREQLKKLQEGDNLEFKSEKEARAYMVGLPAKINALVDKIIEDERVLSEAKAYNPYN</sequence>
<evidence type="ECO:0000256" key="2">
    <source>
        <dbReference type="SAM" id="SignalP"/>
    </source>
</evidence>
<feature type="signal peptide" evidence="2">
    <location>
        <begin position="1"/>
        <end position="24"/>
    </location>
</feature>
<keyword evidence="2" id="KW-0732">Signal</keyword>
<dbReference type="AlphaFoldDB" id="A0A1T0CM79"/>